<accession>A0ABP7QQJ9</accession>
<dbReference type="Gene3D" id="3.90.1570.10">
    <property type="entry name" value="tt1808, chain A"/>
    <property type="match status" value="2"/>
</dbReference>
<evidence type="ECO:0000313" key="3">
    <source>
        <dbReference type="Proteomes" id="UP001500034"/>
    </source>
</evidence>
<dbReference type="Pfam" id="PF05685">
    <property type="entry name" value="Uma2"/>
    <property type="match status" value="2"/>
</dbReference>
<comment type="caution">
    <text evidence="2">The sequence shown here is derived from an EMBL/GenBank/DDBJ whole genome shotgun (WGS) entry which is preliminary data.</text>
</comment>
<keyword evidence="3" id="KW-1185">Reference proteome</keyword>
<dbReference type="PANTHER" id="PTHR35400:SF3">
    <property type="entry name" value="SLL1072 PROTEIN"/>
    <property type="match status" value="1"/>
</dbReference>
<name>A0ABP7QQJ9_9ACTN</name>
<proteinExistence type="predicted"/>
<feature type="domain" description="Putative restriction endonuclease" evidence="1">
    <location>
        <begin position="8"/>
        <end position="52"/>
    </location>
</feature>
<dbReference type="InterPro" id="IPR008538">
    <property type="entry name" value="Uma2"/>
</dbReference>
<organism evidence="2 3">
    <name type="scientific">Streptomyces marokkonensis</name>
    <dbReference type="NCBI Taxonomy" id="324855"/>
    <lineage>
        <taxon>Bacteria</taxon>
        <taxon>Bacillati</taxon>
        <taxon>Actinomycetota</taxon>
        <taxon>Actinomycetes</taxon>
        <taxon>Kitasatosporales</taxon>
        <taxon>Streptomycetaceae</taxon>
        <taxon>Streptomyces</taxon>
    </lineage>
</organism>
<reference evidence="3" key="1">
    <citation type="journal article" date="2019" name="Int. J. Syst. Evol. Microbiol.">
        <title>The Global Catalogue of Microorganisms (GCM) 10K type strain sequencing project: providing services to taxonomists for standard genome sequencing and annotation.</title>
        <authorList>
            <consortium name="The Broad Institute Genomics Platform"/>
            <consortium name="The Broad Institute Genome Sequencing Center for Infectious Disease"/>
            <person name="Wu L."/>
            <person name="Ma J."/>
        </authorList>
    </citation>
    <scope>NUCLEOTIDE SEQUENCE [LARGE SCALE GENOMIC DNA]</scope>
    <source>
        <strain evidence="3">JCM 17027</strain>
    </source>
</reference>
<gene>
    <name evidence="2" type="ORF">GCM10022384_37560</name>
</gene>
<dbReference type="EMBL" id="BAABCQ010000069">
    <property type="protein sequence ID" value="GAA3985771.1"/>
    <property type="molecule type" value="Genomic_DNA"/>
</dbReference>
<protein>
    <recommendedName>
        <fullName evidence="1">Putative restriction endonuclease domain-containing protein</fullName>
    </recommendedName>
</protein>
<dbReference type="Proteomes" id="UP001500034">
    <property type="component" value="Unassembled WGS sequence"/>
</dbReference>
<evidence type="ECO:0000313" key="2">
    <source>
        <dbReference type="EMBL" id="GAA3985771.1"/>
    </source>
</evidence>
<sequence length="363" mass="40339">MQTDDPLDPHEIVLAIEIISPSNPDNDYRAKTRDYPAMGIPHYLIFDPRDGTWTYQWGIGRSGGRPAYENRLHGPYGEPVAVATDLGTWTIGTTELPRYSAKDMGLVPERRPASSVGHLTPAASCCPVPPIVTHCDDDQWNRRLPWTGWQRIPSMGGTMTAEPLAEPNATPGCRWPVPPRDGYTVDDLFTVPDLPPHTELIDGSLVFVSPQRDFHSIMIDLLMAGLRRTVPKEMKIRREMTVVLDRRNGPEPDITVVRADAVTGREQTRFQAADVLLAVEVVSPDSESRDRDTKPHKYAAAGIPHFWLVETGGGAGKHPVVRVYELDPVSKTYDLTGTHRELLKLGVPYDIDIDITSDALDEL</sequence>
<dbReference type="InterPro" id="IPR012296">
    <property type="entry name" value="Nuclease_put_TT1808"/>
</dbReference>
<dbReference type="PANTHER" id="PTHR35400">
    <property type="entry name" value="SLR1083 PROTEIN"/>
    <property type="match status" value="1"/>
</dbReference>
<dbReference type="SUPFAM" id="SSF52980">
    <property type="entry name" value="Restriction endonuclease-like"/>
    <property type="match status" value="2"/>
</dbReference>
<evidence type="ECO:0000259" key="1">
    <source>
        <dbReference type="Pfam" id="PF05685"/>
    </source>
</evidence>
<dbReference type="InterPro" id="IPR011335">
    <property type="entry name" value="Restrct_endonuc-II-like"/>
</dbReference>
<dbReference type="CDD" id="cd06260">
    <property type="entry name" value="DUF820-like"/>
    <property type="match status" value="2"/>
</dbReference>
<feature type="domain" description="Putative restriction endonuclease" evidence="1">
    <location>
        <begin position="195"/>
        <end position="339"/>
    </location>
</feature>